<evidence type="ECO:0000256" key="4">
    <source>
        <dbReference type="ARBA" id="ARBA00023163"/>
    </source>
</evidence>
<dbReference type="GO" id="GO:0003700">
    <property type="term" value="F:DNA-binding transcription factor activity"/>
    <property type="evidence" value="ECO:0007669"/>
    <property type="project" value="InterPro"/>
</dbReference>
<dbReference type="Pfam" id="PF00126">
    <property type="entry name" value="HTH_1"/>
    <property type="match status" value="1"/>
</dbReference>
<keyword evidence="7" id="KW-1185">Reference proteome</keyword>
<dbReference type="InterPro" id="IPR000847">
    <property type="entry name" value="LysR_HTH_N"/>
</dbReference>
<keyword evidence="4" id="KW-0804">Transcription</keyword>
<dbReference type="Proteomes" id="UP000198638">
    <property type="component" value="Unassembled WGS sequence"/>
</dbReference>
<name>A0A1H4ABS2_9BURK</name>
<dbReference type="PANTHER" id="PTHR30537">
    <property type="entry name" value="HTH-TYPE TRANSCRIPTIONAL REGULATOR"/>
    <property type="match status" value="1"/>
</dbReference>
<dbReference type="AlphaFoldDB" id="A0A1H4ABS2"/>
<dbReference type="PROSITE" id="PS50931">
    <property type="entry name" value="HTH_LYSR"/>
    <property type="match status" value="1"/>
</dbReference>
<dbReference type="SUPFAM" id="SSF46785">
    <property type="entry name" value="Winged helix' DNA-binding domain"/>
    <property type="match status" value="1"/>
</dbReference>
<dbReference type="OrthoDB" id="9080054at2"/>
<dbReference type="Gene3D" id="1.10.10.10">
    <property type="entry name" value="Winged helix-like DNA-binding domain superfamily/Winged helix DNA-binding domain"/>
    <property type="match status" value="1"/>
</dbReference>
<dbReference type="InterPro" id="IPR058163">
    <property type="entry name" value="LysR-type_TF_proteobact-type"/>
</dbReference>
<dbReference type="FunFam" id="1.10.10.10:FF:000001">
    <property type="entry name" value="LysR family transcriptional regulator"/>
    <property type="match status" value="1"/>
</dbReference>
<evidence type="ECO:0000313" key="6">
    <source>
        <dbReference type="EMBL" id="SEA33002.1"/>
    </source>
</evidence>
<dbReference type="InterPro" id="IPR005119">
    <property type="entry name" value="LysR_subst-bd"/>
</dbReference>
<dbReference type="InterPro" id="IPR036388">
    <property type="entry name" value="WH-like_DNA-bd_sf"/>
</dbReference>
<protein>
    <submittedName>
        <fullName evidence="6">DNA-binding transcriptional regulator, LysR family</fullName>
    </submittedName>
</protein>
<evidence type="ECO:0000259" key="5">
    <source>
        <dbReference type="PROSITE" id="PS50931"/>
    </source>
</evidence>
<organism evidence="6 7">
    <name type="scientific">Paraburkholderia sartisoli</name>
    <dbReference type="NCBI Taxonomy" id="83784"/>
    <lineage>
        <taxon>Bacteria</taxon>
        <taxon>Pseudomonadati</taxon>
        <taxon>Pseudomonadota</taxon>
        <taxon>Betaproteobacteria</taxon>
        <taxon>Burkholderiales</taxon>
        <taxon>Burkholderiaceae</taxon>
        <taxon>Paraburkholderia</taxon>
    </lineage>
</organism>
<proteinExistence type="inferred from homology"/>
<evidence type="ECO:0000256" key="2">
    <source>
        <dbReference type="ARBA" id="ARBA00023015"/>
    </source>
</evidence>
<keyword evidence="3 6" id="KW-0238">DNA-binding</keyword>
<dbReference type="STRING" id="83784.SAMN05192564_1011102"/>
<dbReference type="CDD" id="cd08422">
    <property type="entry name" value="PBP2_CrgA_like"/>
    <property type="match status" value="1"/>
</dbReference>
<dbReference type="EMBL" id="FNRQ01000001">
    <property type="protein sequence ID" value="SEA33002.1"/>
    <property type="molecule type" value="Genomic_DNA"/>
</dbReference>
<sequence>MDHLESLRVFCTVVEVRSFTRAAQVHGLSTPAVSRSVSELETRLGVRLFHRSTRHISTTEVAEQFFKGCSRLLAELDVLEAEARHGVSEPTGVLRVVAHTTVTVNLLVPLIAGFKKEYPTVHLDLTLSERPVDLIEEGYDLGILLPFMLTSDQMITRPLTRIAIVVVTSPEYLTTHPRPDTPGDLARHGFVALSPSIQGLPLRFRRGGEETSVDLNVEISTNNATLRKEMVLNGFGLGALPRSLIENELRDGRLVLLLENYELVDSDIELRLAYSNRKFMPAKVRAFVDYAAAFYDGAAGAAGASVAPEAPAASAEDASRSVPVR</sequence>
<gene>
    <name evidence="6" type="ORF">SAMN05192564_1011102</name>
</gene>
<evidence type="ECO:0000256" key="1">
    <source>
        <dbReference type="ARBA" id="ARBA00009437"/>
    </source>
</evidence>
<keyword evidence="2" id="KW-0805">Transcription regulation</keyword>
<dbReference type="GO" id="GO:0006351">
    <property type="term" value="P:DNA-templated transcription"/>
    <property type="evidence" value="ECO:0007669"/>
    <property type="project" value="TreeGrafter"/>
</dbReference>
<dbReference type="SUPFAM" id="SSF53850">
    <property type="entry name" value="Periplasmic binding protein-like II"/>
    <property type="match status" value="1"/>
</dbReference>
<dbReference type="Pfam" id="PF03466">
    <property type="entry name" value="LysR_substrate"/>
    <property type="match status" value="1"/>
</dbReference>
<dbReference type="InterPro" id="IPR036390">
    <property type="entry name" value="WH_DNA-bd_sf"/>
</dbReference>
<reference evidence="7" key="1">
    <citation type="submission" date="2016-10" db="EMBL/GenBank/DDBJ databases">
        <authorList>
            <person name="Varghese N."/>
            <person name="Submissions S."/>
        </authorList>
    </citation>
    <scope>NUCLEOTIDE SEQUENCE [LARGE SCALE GENOMIC DNA]</scope>
    <source>
        <strain evidence="7">LMG 24000</strain>
    </source>
</reference>
<dbReference type="RefSeq" id="WP_090529986.1">
    <property type="nucleotide sequence ID" value="NZ_FNRQ01000001.1"/>
</dbReference>
<feature type="domain" description="HTH lysR-type" evidence="5">
    <location>
        <begin position="1"/>
        <end position="59"/>
    </location>
</feature>
<dbReference type="Gene3D" id="3.40.190.290">
    <property type="match status" value="1"/>
</dbReference>
<accession>A0A1H4ABS2</accession>
<evidence type="ECO:0000256" key="3">
    <source>
        <dbReference type="ARBA" id="ARBA00023125"/>
    </source>
</evidence>
<comment type="similarity">
    <text evidence="1">Belongs to the LysR transcriptional regulatory family.</text>
</comment>
<dbReference type="PANTHER" id="PTHR30537:SF35">
    <property type="entry name" value="TRANSCRIPTIONAL REGULATORY PROTEIN"/>
    <property type="match status" value="1"/>
</dbReference>
<evidence type="ECO:0000313" key="7">
    <source>
        <dbReference type="Proteomes" id="UP000198638"/>
    </source>
</evidence>
<dbReference type="GO" id="GO:0043565">
    <property type="term" value="F:sequence-specific DNA binding"/>
    <property type="evidence" value="ECO:0007669"/>
    <property type="project" value="TreeGrafter"/>
</dbReference>
<dbReference type="PRINTS" id="PR00039">
    <property type="entry name" value="HTHLYSR"/>
</dbReference>